<protein>
    <submittedName>
        <fullName evidence="4">Beta-1,4 N-acetylgalactosaminyltransferase 1-like</fullName>
    </submittedName>
</protein>
<dbReference type="KEGG" id="pmrn:116944255"/>
<dbReference type="AlphaFoldDB" id="A0AAJ7TBQ1"/>
<gene>
    <name evidence="4" type="primary">LOC116944255</name>
</gene>
<dbReference type="InterPro" id="IPR029044">
    <property type="entry name" value="Nucleotide-diphossugar_trans"/>
</dbReference>
<keyword evidence="1" id="KW-0812">Transmembrane</keyword>
<dbReference type="RefSeq" id="XP_032813662.1">
    <property type="nucleotide sequence ID" value="XM_032957771.1"/>
</dbReference>
<keyword evidence="1" id="KW-1133">Transmembrane helix</keyword>
<proteinExistence type="predicted"/>
<dbReference type="PANTHER" id="PTHR15046:SF3">
    <property type="entry name" value="BETA-1,4 N-ACETYLGALACTOSAMINYLTRANSFERASE 2-LIKE"/>
    <property type="match status" value="1"/>
</dbReference>
<keyword evidence="1" id="KW-0472">Membrane</keyword>
<dbReference type="PANTHER" id="PTHR15046">
    <property type="entry name" value="GLYCO_TRANS_2-LIKE DOMAIN-CONTAINING PROTEIN"/>
    <property type="match status" value="1"/>
</dbReference>
<evidence type="ECO:0000256" key="1">
    <source>
        <dbReference type="SAM" id="Phobius"/>
    </source>
</evidence>
<sequence length="687" mass="77351">MCGVHNSTKGWFAGRNLAISQVMTKYLLWVDDDFLFSENTKLERMVEVLEKTSLDVVGGVVGKNAFQHKLMVVPGGSDGDCLYRHSGSYHKLDGFPACTLVDVVVNFFLARTENMRRVSFDPQFSRIGHTEFFIDGLGKLRVGTCSDISIDHAPKKGNAAKYNHFRHDKEAHGRTIRALFFKNHLNMKKLTLLSMLAVATLMSVIIFTISAPSVYKYVHLATLPSVKSLKFTGQRWYEQSFPMNLSDHTQLLPNDMQVHYRLKPSVQRLLPSGSCSCKGRKALKLEKWFSPSEMEGTRQRRQKEMQEFLHRQDTVLKKVLVAEPNSPLSYPTQGLQVPPLQTILIPGERHGMRMVTLSAKLGVLDTVAEVGEVTAEGSGESRLSLSSPHLENLNLQLRTVTYTNTVYQPGTSEMVQLESGKHRAEIPIVVAHQSLPWLYDPGPDGNISNLVTVVTKTFLRYDKLKGLIASIRRFYPDITIIVADDSEDVEMLHEPGVEQFIMPFGKGWFAGRNLAISQVSTKYLLWVDDDFLFSENTNLERMVEVLEKNSLDVVGGLLVKNAFGHVLKVVPGGSDGDCLYRTLGSYRKLDGFPTCSLVDVVANFFVARTENIRRIGFDPHFNRIGHTEFFIDGLGQLRVGTCSDISIDHAPKDGNTGKYKRYRHAKEARSRTIRALFFKNHLVCYKL</sequence>
<organism evidence="3 4">
    <name type="scientific">Petromyzon marinus</name>
    <name type="common">Sea lamprey</name>
    <dbReference type="NCBI Taxonomy" id="7757"/>
    <lineage>
        <taxon>Eukaryota</taxon>
        <taxon>Metazoa</taxon>
        <taxon>Chordata</taxon>
        <taxon>Craniata</taxon>
        <taxon>Vertebrata</taxon>
        <taxon>Cyclostomata</taxon>
        <taxon>Hyperoartia</taxon>
        <taxon>Petromyzontiformes</taxon>
        <taxon>Petromyzontidae</taxon>
        <taxon>Petromyzon</taxon>
    </lineage>
</organism>
<reference evidence="4" key="1">
    <citation type="submission" date="2025-08" db="UniProtKB">
        <authorList>
            <consortium name="RefSeq"/>
        </authorList>
    </citation>
    <scope>IDENTIFICATION</scope>
    <source>
        <tissue evidence="4">Sperm</tissue>
    </source>
</reference>
<dbReference type="Gene3D" id="3.90.550.10">
    <property type="entry name" value="Spore Coat Polysaccharide Biosynthesis Protein SpsA, Chain A"/>
    <property type="match status" value="2"/>
</dbReference>
<evidence type="ECO:0000313" key="4">
    <source>
        <dbReference type="RefSeq" id="XP_032813662.1"/>
    </source>
</evidence>
<feature type="domain" description="Glycosyltransferase 2-like" evidence="2">
    <location>
        <begin position="452"/>
        <end position="560"/>
    </location>
</feature>
<feature type="transmembrane region" description="Helical" evidence="1">
    <location>
        <begin position="190"/>
        <end position="215"/>
    </location>
</feature>
<feature type="domain" description="Glycosyltransferase 2-like" evidence="2">
    <location>
        <begin position="5"/>
        <end position="62"/>
    </location>
</feature>
<keyword evidence="3" id="KW-1185">Reference proteome</keyword>
<dbReference type="Pfam" id="PF00535">
    <property type="entry name" value="Glycos_transf_2"/>
    <property type="match status" value="2"/>
</dbReference>
<name>A0AAJ7TBQ1_PETMA</name>
<dbReference type="SUPFAM" id="SSF53448">
    <property type="entry name" value="Nucleotide-diphospho-sugar transferases"/>
    <property type="match status" value="2"/>
</dbReference>
<dbReference type="CDD" id="cd00761">
    <property type="entry name" value="Glyco_tranf_GTA_type"/>
    <property type="match status" value="1"/>
</dbReference>
<evidence type="ECO:0000259" key="2">
    <source>
        <dbReference type="Pfam" id="PF00535"/>
    </source>
</evidence>
<accession>A0AAJ7TBQ1</accession>
<evidence type="ECO:0000313" key="3">
    <source>
        <dbReference type="Proteomes" id="UP001318040"/>
    </source>
</evidence>
<dbReference type="InterPro" id="IPR001173">
    <property type="entry name" value="Glyco_trans_2-like"/>
</dbReference>
<dbReference type="Proteomes" id="UP001318040">
    <property type="component" value="Chromosome 2"/>
</dbReference>